<evidence type="ECO:0000256" key="7">
    <source>
        <dbReference type="ARBA" id="ARBA00023136"/>
    </source>
</evidence>
<dbReference type="InterPro" id="IPR035968">
    <property type="entry name" value="ATP_synth_F1_ATPase_gsu"/>
</dbReference>
<keyword evidence="13" id="KW-1185">Reference proteome</keyword>
<keyword evidence="5 10" id="KW-0375">Hydrogen ion transport</keyword>
<dbReference type="SUPFAM" id="SSF52943">
    <property type="entry name" value="ATP synthase (F1-ATPase), gamma subunit"/>
    <property type="match status" value="1"/>
</dbReference>
<evidence type="ECO:0000256" key="2">
    <source>
        <dbReference type="ARBA" id="ARBA00004170"/>
    </source>
</evidence>
<comment type="subcellular location">
    <subcellularLocation>
        <location evidence="10">Cell membrane</location>
        <topology evidence="10">Peripheral membrane protein</topology>
    </subcellularLocation>
    <subcellularLocation>
        <location evidence="2">Membrane</location>
        <topology evidence="2">Peripheral membrane protein</topology>
    </subcellularLocation>
</comment>
<evidence type="ECO:0000256" key="8">
    <source>
        <dbReference type="ARBA" id="ARBA00023196"/>
    </source>
</evidence>
<proteinExistence type="inferred from homology"/>
<dbReference type="RefSeq" id="WP_200341560.1">
    <property type="nucleotide sequence ID" value="NZ_NRRL01000042.1"/>
</dbReference>
<comment type="subunit">
    <text evidence="10">F-type ATPases have 2 components, CF(1) - the catalytic core - and CF(0) - the membrane proton channel. CF(1) has five subunits: alpha(3), beta(3), gamma(1), delta(1), epsilon(1). CF(0) has three main subunits: a, b and c.</text>
</comment>
<dbReference type="PANTHER" id="PTHR11693">
    <property type="entry name" value="ATP SYNTHASE GAMMA CHAIN"/>
    <property type="match status" value="1"/>
</dbReference>
<evidence type="ECO:0000256" key="9">
    <source>
        <dbReference type="ARBA" id="ARBA00023310"/>
    </source>
</evidence>
<feature type="compositionally biased region" description="Basic and acidic residues" evidence="11">
    <location>
        <begin position="201"/>
        <end position="212"/>
    </location>
</feature>
<keyword evidence="7 10" id="KW-0472">Membrane</keyword>
<dbReference type="NCBIfam" id="NF004146">
    <property type="entry name" value="PRK05621.1-4"/>
    <property type="match status" value="1"/>
</dbReference>
<feature type="region of interest" description="Disordered" evidence="11">
    <location>
        <begin position="200"/>
        <end position="238"/>
    </location>
</feature>
<feature type="compositionally biased region" description="Gly residues" evidence="11">
    <location>
        <begin position="216"/>
        <end position="232"/>
    </location>
</feature>
<sequence>MASLKDLKNRIDSVKSTRKITQAMKMVAAAKLRRAQEQAEAARPYAERMQRMLAALAASVEGRPDAPKMLAGTGSDQSYLVVLCTADRGLCGGFNSNLVREADRRITQLRNEGKTVKVLAIGRKGNDQMRRLHPDMLVEGSGEIGKELDYTTARAYADRITKLFQDGEFDVCQLVYSRFKSAMRQIVTVQQLVPFSAQEELAEHEQGKDDARQFVTGGGDGADSGDSRGSGGTYDFEPDEESILNELLPRNLAVQIFRSLLENNAGEQGARMTAMDGATRNAEDMIEDLTQTYNRTRQAVITTELNEIVSAAESMK</sequence>
<evidence type="ECO:0000256" key="6">
    <source>
        <dbReference type="ARBA" id="ARBA00023065"/>
    </source>
</evidence>
<keyword evidence="10" id="KW-1003">Cell membrane</keyword>
<comment type="function">
    <text evidence="1 10">Produces ATP from ADP in the presence of a proton gradient across the membrane. The gamma chain is believed to be important in regulating ATPase activity and the flow of protons through the CF(0) complex.</text>
</comment>
<dbReference type="Gene3D" id="3.40.1380.10">
    <property type="match status" value="1"/>
</dbReference>
<dbReference type="PIRSF" id="PIRSF039089">
    <property type="entry name" value="ATP_synthase_gamma"/>
    <property type="match status" value="1"/>
</dbReference>
<name>A0ABS1DH19_9PROT</name>
<reference evidence="12 13" key="1">
    <citation type="journal article" date="2020" name="Microorganisms">
        <title>Osmotic Adaptation and Compatible Solute Biosynthesis of Phototrophic Bacteria as Revealed from Genome Analyses.</title>
        <authorList>
            <person name="Imhoff J.F."/>
            <person name="Rahn T."/>
            <person name="Kunzel S."/>
            <person name="Keller A."/>
            <person name="Neulinger S.C."/>
        </authorList>
    </citation>
    <scope>NUCLEOTIDE SEQUENCE [LARGE SCALE GENOMIC DNA]</scope>
    <source>
        <strain evidence="12 13">DSM 9895</strain>
    </source>
</reference>
<evidence type="ECO:0000313" key="13">
    <source>
        <dbReference type="Proteomes" id="UP001296873"/>
    </source>
</evidence>
<keyword evidence="8 10" id="KW-0139">CF(1)</keyword>
<gene>
    <name evidence="10" type="primary">atpG</name>
    <name evidence="12" type="ORF">CKO28_14435</name>
</gene>
<organism evidence="12 13">
    <name type="scientific">Rhodovibrio sodomensis</name>
    <dbReference type="NCBI Taxonomy" id="1088"/>
    <lineage>
        <taxon>Bacteria</taxon>
        <taxon>Pseudomonadati</taxon>
        <taxon>Pseudomonadota</taxon>
        <taxon>Alphaproteobacteria</taxon>
        <taxon>Rhodospirillales</taxon>
        <taxon>Rhodovibrionaceae</taxon>
        <taxon>Rhodovibrio</taxon>
    </lineage>
</organism>
<dbReference type="Gene3D" id="1.10.287.80">
    <property type="entry name" value="ATP synthase, gamma subunit, helix hairpin domain"/>
    <property type="match status" value="1"/>
</dbReference>
<comment type="similarity">
    <text evidence="3 10">Belongs to the ATPase gamma chain family.</text>
</comment>
<evidence type="ECO:0000256" key="5">
    <source>
        <dbReference type="ARBA" id="ARBA00022781"/>
    </source>
</evidence>
<comment type="caution">
    <text evidence="12">The sequence shown here is derived from an EMBL/GenBank/DDBJ whole genome shotgun (WGS) entry which is preliminary data.</text>
</comment>
<evidence type="ECO:0000256" key="1">
    <source>
        <dbReference type="ARBA" id="ARBA00003456"/>
    </source>
</evidence>
<keyword evidence="9 10" id="KW-0066">ATP synthesis</keyword>
<dbReference type="Pfam" id="PF00231">
    <property type="entry name" value="ATP-synt"/>
    <property type="match status" value="1"/>
</dbReference>
<keyword evidence="4 10" id="KW-0813">Transport</keyword>
<keyword evidence="6 10" id="KW-0406">Ion transport</keyword>
<evidence type="ECO:0000313" key="12">
    <source>
        <dbReference type="EMBL" id="MBK1669232.1"/>
    </source>
</evidence>
<dbReference type="Proteomes" id="UP001296873">
    <property type="component" value="Unassembled WGS sequence"/>
</dbReference>
<accession>A0ABS1DH19</accession>
<dbReference type="HAMAP" id="MF_00815">
    <property type="entry name" value="ATP_synth_gamma_bact"/>
    <property type="match status" value="1"/>
</dbReference>
<protein>
    <recommendedName>
        <fullName evidence="10">ATP synthase gamma chain</fullName>
    </recommendedName>
    <alternativeName>
        <fullName evidence="10">ATP synthase F1 sector gamma subunit</fullName>
    </alternativeName>
    <alternativeName>
        <fullName evidence="10">F-ATPase gamma subunit</fullName>
    </alternativeName>
</protein>
<dbReference type="InterPro" id="IPR000131">
    <property type="entry name" value="ATP_synth_F1_gsu"/>
</dbReference>
<dbReference type="PRINTS" id="PR00126">
    <property type="entry name" value="ATPASEGAMMA"/>
</dbReference>
<evidence type="ECO:0000256" key="11">
    <source>
        <dbReference type="SAM" id="MobiDB-lite"/>
    </source>
</evidence>
<dbReference type="PANTHER" id="PTHR11693:SF22">
    <property type="entry name" value="ATP SYNTHASE SUBUNIT GAMMA, MITOCHONDRIAL"/>
    <property type="match status" value="1"/>
</dbReference>
<dbReference type="EMBL" id="NRRL01000042">
    <property type="protein sequence ID" value="MBK1669232.1"/>
    <property type="molecule type" value="Genomic_DNA"/>
</dbReference>
<evidence type="ECO:0000256" key="10">
    <source>
        <dbReference type="HAMAP-Rule" id="MF_00815"/>
    </source>
</evidence>
<dbReference type="NCBIfam" id="TIGR01146">
    <property type="entry name" value="ATPsyn_F1gamma"/>
    <property type="match status" value="1"/>
</dbReference>
<evidence type="ECO:0000256" key="3">
    <source>
        <dbReference type="ARBA" id="ARBA00007681"/>
    </source>
</evidence>
<evidence type="ECO:0000256" key="4">
    <source>
        <dbReference type="ARBA" id="ARBA00022448"/>
    </source>
</evidence>
<dbReference type="CDD" id="cd12151">
    <property type="entry name" value="F1-ATPase_gamma"/>
    <property type="match status" value="1"/>
</dbReference>